<dbReference type="HOGENOM" id="CLU_518724_0_0_1"/>
<organism evidence="2 3">
    <name type="scientific">Botryobasidium botryosum (strain FD-172 SS1)</name>
    <dbReference type="NCBI Taxonomy" id="930990"/>
    <lineage>
        <taxon>Eukaryota</taxon>
        <taxon>Fungi</taxon>
        <taxon>Dikarya</taxon>
        <taxon>Basidiomycota</taxon>
        <taxon>Agaricomycotina</taxon>
        <taxon>Agaricomycetes</taxon>
        <taxon>Cantharellales</taxon>
        <taxon>Botryobasidiaceae</taxon>
        <taxon>Botryobasidium</taxon>
    </lineage>
</organism>
<sequence length="525" mass="56011">MTKPPYSTALESMQSRFSAGQHPITVHLESKEMRGPILEIPLYNVLLVGAASPYKWLHYAAYAVVGAEGEFLKGRPGSTKKFAAEDTITNELSTDQMTLGIHVTYKLGDECLPPFVDQRVSHSQAAASPTPSISPTVTSYTSGSRHSLTSTTASGGRSPTVKSYASSHRSGAKSATSGGQSGRRKKVKSPTPSQASSSRSSQRSLPTVASRRSSSMSISSVGIPLDDDTFTTQLAKISKSHFGPFNGQITQCIHIIPHSFGDEYIASVTLARGGLAGQITDINDCRNGMLFDQPFHLMYDSGQLGILRTPNIAMGKNDVDHEPAPVHLEAGWYPDCDPEGQRLTLQWLKTEPRQPGPLMQHSTFAELGRGVYSVSDVALDFAYGSRVLRLWGTADGQLIAASRYNRRGYVEPTGPFIFPEKEGDADAGPGGGADASHGASGSHGGAEGDGGNGKPALGTGMKLTWVPSQTPGGARDSDGLADTNTGGWWTELVGCLKSFYARWGTKKPQRSIKNRGRPRPVAPFA</sequence>
<gene>
    <name evidence="2" type="ORF">BOTBODRAFT_193210</name>
</gene>
<feature type="compositionally biased region" description="Polar residues" evidence="1">
    <location>
        <begin position="143"/>
        <end position="178"/>
    </location>
</feature>
<dbReference type="OrthoDB" id="3267100at2759"/>
<keyword evidence="3" id="KW-1185">Reference proteome</keyword>
<dbReference type="InParanoid" id="A0A067LS51"/>
<dbReference type="AlphaFoldDB" id="A0A067LS51"/>
<evidence type="ECO:0000313" key="2">
    <source>
        <dbReference type="EMBL" id="KDQ06078.1"/>
    </source>
</evidence>
<feature type="region of interest" description="Disordered" evidence="1">
    <location>
        <begin position="505"/>
        <end position="525"/>
    </location>
</feature>
<feature type="compositionally biased region" description="Low complexity" evidence="1">
    <location>
        <begin position="123"/>
        <end position="142"/>
    </location>
</feature>
<accession>A0A067LS51</accession>
<evidence type="ECO:0000313" key="3">
    <source>
        <dbReference type="Proteomes" id="UP000027195"/>
    </source>
</evidence>
<dbReference type="EMBL" id="KL198157">
    <property type="protein sequence ID" value="KDQ06078.1"/>
    <property type="molecule type" value="Genomic_DNA"/>
</dbReference>
<feature type="compositionally biased region" description="Low complexity" evidence="1">
    <location>
        <begin position="189"/>
        <end position="220"/>
    </location>
</feature>
<reference evidence="3" key="1">
    <citation type="journal article" date="2014" name="Proc. Natl. Acad. Sci. U.S.A.">
        <title>Extensive sampling of basidiomycete genomes demonstrates inadequacy of the white-rot/brown-rot paradigm for wood decay fungi.</title>
        <authorList>
            <person name="Riley R."/>
            <person name="Salamov A.A."/>
            <person name="Brown D.W."/>
            <person name="Nagy L.G."/>
            <person name="Floudas D."/>
            <person name="Held B.W."/>
            <person name="Levasseur A."/>
            <person name="Lombard V."/>
            <person name="Morin E."/>
            <person name="Otillar R."/>
            <person name="Lindquist E.A."/>
            <person name="Sun H."/>
            <person name="LaButti K.M."/>
            <person name="Schmutz J."/>
            <person name="Jabbour D."/>
            <person name="Luo H."/>
            <person name="Baker S.E."/>
            <person name="Pisabarro A.G."/>
            <person name="Walton J.D."/>
            <person name="Blanchette R.A."/>
            <person name="Henrissat B."/>
            <person name="Martin F."/>
            <person name="Cullen D."/>
            <person name="Hibbett D.S."/>
            <person name="Grigoriev I.V."/>
        </authorList>
    </citation>
    <scope>NUCLEOTIDE SEQUENCE [LARGE SCALE GENOMIC DNA]</scope>
    <source>
        <strain evidence="3">FD-172 SS1</strain>
    </source>
</reference>
<dbReference type="Proteomes" id="UP000027195">
    <property type="component" value="Unassembled WGS sequence"/>
</dbReference>
<feature type="region of interest" description="Disordered" evidence="1">
    <location>
        <begin position="415"/>
        <end position="461"/>
    </location>
</feature>
<feature type="region of interest" description="Disordered" evidence="1">
    <location>
        <begin position="122"/>
        <end position="222"/>
    </location>
</feature>
<name>A0A067LS51_BOTB1</name>
<proteinExistence type="predicted"/>
<protein>
    <recommendedName>
        <fullName evidence="4">HNH nuclease domain-containing protein</fullName>
    </recommendedName>
</protein>
<feature type="compositionally biased region" description="Basic residues" evidence="1">
    <location>
        <begin position="505"/>
        <end position="518"/>
    </location>
</feature>
<evidence type="ECO:0008006" key="4">
    <source>
        <dbReference type="Google" id="ProtNLM"/>
    </source>
</evidence>
<evidence type="ECO:0000256" key="1">
    <source>
        <dbReference type="SAM" id="MobiDB-lite"/>
    </source>
</evidence>
<feature type="compositionally biased region" description="Gly residues" evidence="1">
    <location>
        <begin position="441"/>
        <end position="453"/>
    </location>
</feature>